<dbReference type="EMBL" id="JAMDLZ010000049">
    <property type="protein sequence ID" value="MCY9549635.1"/>
    <property type="molecule type" value="Genomic_DNA"/>
</dbReference>
<organism evidence="1 2">
    <name type="scientific">Lysinibacillus xylanilyticus</name>
    <dbReference type="NCBI Taxonomy" id="582475"/>
    <lineage>
        <taxon>Bacteria</taxon>
        <taxon>Bacillati</taxon>
        <taxon>Bacillota</taxon>
        <taxon>Bacilli</taxon>
        <taxon>Bacillales</taxon>
        <taxon>Bacillaceae</taxon>
        <taxon>Lysinibacillus</taxon>
    </lineage>
</organism>
<keyword evidence="2" id="KW-1185">Reference proteome</keyword>
<comment type="caution">
    <text evidence="1">The sequence shown here is derived from an EMBL/GenBank/DDBJ whole genome shotgun (WGS) entry which is preliminary data.</text>
</comment>
<sequence length="153" mass="18168">MQFEGAMLEYRLQKGKDKFEPIYYYTNIDLPQILTRRECEFFIKEGKTYKQLSSAIEDELFVIYVELYEETAMEMQELLCEGIKLEIRELSTSKNHPLITFEYMANHLDILSMIGSIYTYIEDKEWERDSAEIDEDRGVYVLYVTPTGYMLAT</sequence>
<gene>
    <name evidence="1" type="ORF">M5W82_22425</name>
</gene>
<proteinExistence type="predicted"/>
<dbReference type="RefSeq" id="WP_268639563.1">
    <property type="nucleotide sequence ID" value="NZ_JAMDLZ010000049.1"/>
</dbReference>
<dbReference type="Proteomes" id="UP001527052">
    <property type="component" value="Unassembled WGS sequence"/>
</dbReference>
<evidence type="ECO:0000313" key="1">
    <source>
        <dbReference type="EMBL" id="MCY9549635.1"/>
    </source>
</evidence>
<evidence type="ECO:0000313" key="2">
    <source>
        <dbReference type="Proteomes" id="UP001527052"/>
    </source>
</evidence>
<protein>
    <submittedName>
        <fullName evidence="1">Uncharacterized protein</fullName>
    </submittedName>
</protein>
<accession>A0ABT4EVI1</accession>
<reference evidence="1 2" key="1">
    <citation type="submission" date="2022-05" db="EMBL/GenBank/DDBJ databases">
        <title>Genome Sequencing of Bee-Associated Microbes.</title>
        <authorList>
            <person name="Dunlap C."/>
        </authorList>
    </citation>
    <scope>NUCLEOTIDE SEQUENCE [LARGE SCALE GENOMIC DNA]</scope>
    <source>
        <strain evidence="1 2">NRRL BD-083</strain>
    </source>
</reference>
<name>A0ABT4EVI1_9BACI</name>